<keyword evidence="3" id="KW-1185">Reference proteome</keyword>
<feature type="region of interest" description="Disordered" evidence="1">
    <location>
        <begin position="32"/>
        <end position="120"/>
    </location>
</feature>
<organism evidence="2 3">
    <name type="scientific">Psychromarinibacter sediminicola</name>
    <dbReference type="NCBI Taxonomy" id="3033385"/>
    <lineage>
        <taxon>Bacteria</taxon>
        <taxon>Pseudomonadati</taxon>
        <taxon>Pseudomonadota</taxon>
        <taxon>Alphaproteobacteria</taxon>
        <taxon>Rhodobacterales</taxon>
        <taxon>Paracoccaceae</taxon>
        <taxon>Psychromarinibacter</taxon>
    </lineage>
</organism>
<proteinExistence type="predicted"/>
<name>A0AAE3TBP7_9RHOB</name>
<sequence>MDKTWIIAAVVVAAGVGGYAYYQTQQDVETPADVSAEMQGEVAEPGELTVEAAEENGAGETADESGGEGAAEEMAATEETGESEEMAAAEETGESEEMAAAEETETTGETEEMAAAEETE</sequence>
<evidence type="ECO:0000256" key="1">
    <source>
        <dbReference type="SAM" id="MobiDB-lite"/>
    </source>
</evidence>
<accession>A0AAE3TBP7</accession>
<evidence type="ECO:0000313" key="2">
    <source>
        <dbReference type="EMBL" id="MDF0602860.1"/>
    </source>
</evidence>
<comment type="caution">
    <text evidence="2">The sequence shown here is derived from an EMBL/GenBank/DDBJ whole genome shotgun (WGS) entry which is preliminary data.</text>
</comment>
<dbReference type="Proteomes" id="UP001220964">
    <property type="component" value="Unassembled WGS sequence"/>
</dbReference>
<dbReference type="AlphaFoldDB" id="A0AAE3TBP7"/>
<reference evidence="2" key="1">
    <citation type="submission" date="2023-03" db="EMBL/GenBank/DDBJ databases">
        <title>Multiphase analysis and comparison of six strains from genera Psychromarinibacter, Lutimaribacter, and Maritimibacter, including a novel species: Psychromarinibacter sediminicola sp. nov.</title>
        <authorList>
            <person name="Wang Y.-H."/>
            <person name="Ye M.-Q."/>
            <person name="Du Z.-J."/>
        </authorList>
    </citation>
    <scope>NUCLEOTIDE SEQUENCE</scope>
    <source>
        <strain evidence="2">C21-152</strain>
    </source>
</reference>
<feature type="non-terminal residue" evidence="2">
    <location>
        <position position="120"/>
    </location>
</feature>
<evidence type="ECO:0000313" key="3">
    <source>
        <dbReference type="Proteomes" id="UP001220964"/>
    </source>
</evidence>
<dbReference type="RefSeq" id="WP_275568984.1">
    <property type="nucleotide sequence ID" value="NZ_JARGYC010000063.1"/>
</dbReference>
<feature type="compositionally biased region" description="Acidic residues" evidence="1">
    <location>
        <begin position="75"/>
        <end position="120"/>
    </location>
</feature>
<protein>
    <submittedName>
        <fullName evidence="2">Uncharacterized protein</fullName>
    </submittedName>
</protein>
<dbReference type="EMBL" id="JARGYC010000063">
    <property type="protein sequence ID" value="MDF0602860.1"/>
    <property type="molecule type" value="Genomic_DNA"/>
</dbReference>
<gene>
    <name evidence="2" type="ORF">P1J78_19130</name>
</gene>